<evidence type="ECO:0000313" key="2">
    <source>
        <dbReference type="EMBL" id="KAK8175972.1"/>
    </source>
</evidence>
<evidence type="ECO:0000259" key="1">
    <source>
        <dbReference type="Pfam" id="PF06985"/>
    </source>
</evidence>
<accession>A0ABR1Y4H8</accession>
<keyword evidence="3" id="KW-1185">Reference proteome</keyword>
<gene>
    <name evidence="2" type="ORF">IWX90DRAFT_127946</name>
</gene>
<name>A0ABR1Y4H8_9PEZI</name>
<dbReference type="EMBL" id="JBBWUH010000002">
    <property type="protein sequence ID" value="KAK8175972.1"/>
    <property type="molecule type" value="Genomic_DNA"/>
</dbReference>
<dbReference type="Proteomes" id="UP001456524">
    <property type="component" value="Unassembled WGS sequence"/>
</dbReference>
<evidence type="ECO:0000313" key="3">
    <source>
        <dbReference type="Proteomes" id="UP001456524"/>
    </source>
</evidence>
<dbReference type="InterPro" id="IPR010730">
    <property type="entry name" value="HET"/>
</dbReference>
<comment type="caution">
    <text evidence="2">The sequence shown here is derived from an EMBL/GenBank/DDBJ whole genome shotgun (WGS) entry which is preliminary data.</text>
</comment>
<reference evidence="2 3" key="1">
    <citation type="journal article" date="2022" name="G3 (Bethesda)">
        <title>Enemy or ally: a genomic approach to elucidate the lifestyle of Phyllosticta citrichinaensis.</title>
        <authorList>
            <person name="Buijs V.A."/>
            <person name="Groenewald J.Z."/>
            <person name="Haridas S."/>
            <person name="LaButti K.M."/>
            <person name="Lipzen A."/>
            <person name="Martin F.M."/>
            <person name="Barry K."/>
            <person name="Grigoriev I.V."/>
            <person name="Crous P.W."/>
            <person name="Seidl M.F."/>
        </authorList>
    </citation>
    <scope>NUCLEOTIDE SEQUENCE [LARGE SCALE GENOMIC DNA]</scope>
    <source>
        <strain evidence="2 3">CBS 129764</strain>
    </source>
</reference>
<proteinExistence type="predicted"/>
<protein>
    <recommendedName>
        <fullName evidence="1">Heterokaryon incompatibility domain-containing protein</fullName>
    </recommendedName>
</protein>
<dbReference type="PANTHER" id="PTHR33112">
    <property type="entry name" value="DOMAIN PROTEIN, PUTATIVE-RELATED"/>
    <property type="match status" value="1"/>
</dbReference>
<feature type="domain" description="Heterokaryon incompatibility" evidence="1">
    <location>
        <begin position="103"/>
        <end position="176"/>
    </location>
</feature>
<organism evidence="2 3">
    <name type="scientific">Phyllosticta citrichinensis</name>
    <dbReference type="NCBI Taxonomy" id="1130410"/>
    <lineage>
        <taxon>Eukaryota</taxon>
        <taxon>Fungi</taxon>
        <taxon>Dikarya</taxon>
        <taxon>Ascomycota</taxon>
        <taxon>Pezizomycotina</taxon>
        <taxon>Dothideomycetes</taxon>
        <taxon>Dothideomycetes incertae sedis</taxon>
        <taxon>Botryosphaeriales</taxon>
        <taxon>Phyllostictaceae</taxon>
        <taxon>Phyllosticta</taxon>
    </lineage>
</organism>
<dbReference type="Pfam" id="PF06985">
    <property type="entry name" value="HET"/>
    <property type="match status" value="1"/>
</dbReference>
<sequence length="177" mass="20259">MGLLLPNCKLRISLFCPLGTFHVADQADPSIPAYRPFLPSSTGSAESFTQLQTWLECCLSTHDHCTWTSSRFVPSRLLKLENKDCGKTVSLVLSHECPQGTRYMTLSHCWGSRPIETKLRLLTDTCHIFRQGISLNSLPKTFRDCFRVLEMLNVQYLWIDCLCIVQDSRDDWTMKVP</sequence>
<dbReference type="PANTHER" id="PTHR33112:SF16">
    <property type="entry name" value="HETEROKARYON INCOMPATIBILITY DOMAIN-CONTAINING PROTEIN"/>
    <property type="match status" value="1"/>
</dbReference>